<feature type="transmembrane region" description="Helical" evidence="1">
    <location>
        <begin position="21"/>
        <end position="44"/>
    </location>
</feature>
<keyword evidence="1" id="KW-0472">Membrane</keyword>
<dbReference type="Proteomes" id="UP001596398">
    <property type="component" value="Unassembled WGS sequence"/>
</dbReference>
<feature type="domain" description="DUF5658" evidence="2">
    <location>
        <begin position="24"/>
        <end position="116"/>
    </location>
</feature>
<feature type="transmembrane region" description="Helical" evidence="1">
    <location>
        <begin position="91"/>
        <end position="112"/>
    </location>
</feature>
<dbReference type="EMBL" id="JBHTAP010000001">
    <property type="protein sequence ID" value="MFC7235506.1"/>
    <property type="molecule type" value="Genomic_DNA"/>
</dbReference>
<evidence type="ECO:0000313" key="4">
    <source>
        <dbReference type="Proteomes" id="UP001596398"/>
    </source>
</evidence>
<evidence type="ECO:0000259" key="2">
    <source>
        <dbReference type="Pfam" id="PF18902"/>
    </source>
</evidence>
<proteinExistence type="predicted"/>
<evidence type="ECO:0000313" key="3">
    <source>
        <dbReference type="EMBL" id="MFC7235506.1"/>
    </source>
</evidence>
<sequence>MTSSELRLREAGSSGREFTRLWLVALATYGVGDVVTTVALTRFVPRLSEGNLLLAALLNSHGNLGLIGLKLAVFAGCLAISLYGARTADRFVYYLPPALLAVVGGFTTAYNLRLLFG</sequence>
<dbReference type="AlphaFoldDB" id="A0ABD5ZQ18"/>
<reference evidence="3 4" key="1">
    <citation type="journal article" date="2019" name="Int. J. Syst. Evol. Microbiol.">
        <title>The Global Catalogue of Microorganisms (GCM) 10K type strain sequencing project: providing services to taxonomists for standard genome sequencing and annotation.</title>
        <authorList>
            <consortium name="The Broad Institute Genomics Platform"/>
            <consortium name="The Broad Institute Genome Sequencing Center for Infectious Disease"/>
            <person name="Wu L."/>
            <person name="Ma J."/>
        </authorList>
    </citation>
    <scope>NUCLEOTIDE SEQUENCE [LARGE SCALE GENOMIC DNA]</scope>
    <source>
        <strain evidence="3 4">DT85</strain>
    </source>
</reference>
<keyword evidence="1" id="KW-1133">Transmembrane helix</keyword>
<dbReference type="InterPro" id="IPR043717">
    <property type="entry name" value="DUF5658"/>
</dbReference>
<organism evidence="3 4">
    <name type="scientific">Halosegnis marinus</name>
    <dbReference type="NCBI Taxonomy" id="3034023"/>
    <lineage>
        <taxon>Archaea</taxon>
        <taxon>Methanobacteriati</taxon>
        <taxon>Methanobacteriota</taxon>
        <taxon>Stenosarchaea group</taxon>
        <taxon>Halobacteria</taxon>
        <taxon>Halobacteriales</taxon>
        <taxon>Natronomonadaceae</taxon>
        <taxon>Halosegnis</taxon>
    </lineage>
</organism>
<gene>
    <name evidence="3" type="ORF">ACFQJ4_09295</name>
</gene>
<keyword evidence="1" id="KW-0812">Transmembrane</keyword>
<evidence type="ECO:0000256" key="1">
    <source>
        <dbReference type="SAM" id="Phobius"/>
    </source>
</evidence>
<comment type="caution">
    <text evidence="3">The sequence shown here is derived from an EMBL/GenBank/DDBJ whole genome shotgun (WGS) entry which is preliminary data.</text>
</comment>
<accession>A0ABD5ZQ18</accession>
<dbReference type="RefSeq" id="WP_276233637.1">
    <property type="nucleotide sequence ID" value="NZ_CP119802.1"/>
</dbReference>
<dbReference type="GeneID" id="79267201"/>
<keyword evidence="4" id="KW-1185">Reference proteome</keyword>
<protein>
    <recommendedName>
        <fullName evidence="2">DUF5658 domain-containing protein</fullName>
    </recommendedName>
</protein>
<dbReference type="Pfam" id="PF18902">
    <property type="entry name" value="DUF5658"/>
    <property type="match status" value="1"/>
</dbReference>
<feature type="transmembrane region" description="Helical" evidence="1">
    <location>
        <begin position="64"/>
        <end position="84"/>
    </location>
</feature>
<name>A0ABD5ZQ18_9EURY</name>